<dbReference type="GeneID" id="4642925"/>
<protein>
    <submittedName>
        <fullName evidence="1">Mv-ORF36 peptide</fullName>
    </submittedName>
</protein>
<dbReference type="RefSeq" id="YP_950766.1">
    <property type="nucleotide sequence ID" value="NC_008725.1"/>
</dbReference>
<reference evidence="1 2" key="1">
    <citation type="journal article" date="2008" name="J. Gen. Virol.">
        <title>Genomic and host range studies of Maruca vitrata nucleopolyhedrovirus.</title>
        <authorList>
            <person name="Chen Y.R."/>
            <person name="Wu C.Y."/>
            <person name="Lee S.T."/>
            <person name="Wu Y.J."/>
            <person name="Lo C.F."/>
            <person name="Tsai M.F."/>
            <person name="Wang C.H."/>
        </authorList>
    </citation>
    <scope>NUCLEOTIDE SEQUENCE [LARGE SCALE GENOMIC DNA]</scope>
</reference>
<dbReference type="SUPFAM" id="SSF54928">
    <property type="entry name" value="RNA-binding domain, RBD"/>
    <property type="match status" value="1"/>
</dbReference>
<dbReference type="KEGG" id="vg:4642925"/>
<keyword evidence="2" id="KW-1185">Reference proteome</keyword>
<sequence length="318" mass="37770">MSKRVRERSYISDETVKRTRQTQQCSARNESFLGFCNLEEIDYYQCLKMQYVPDRKFDVNFILTVYRMANVVTKQVRPYNSVDEKHHYNTVRNVLILIKNARLVLTDSVKKQYYDDVLKLKKSSDLESYNPLTTVFLQVAESFNTLIQKLRKIFVDFYTNKPDKSDINNPNIVSYQFIFIRVQKLYNRAIKQKTKTITVKRPTTMNRIQIDWKSLSEEEQKMTRQEITEKIVKPCFEQFGTILHVYVCPLKHNRIIVEYANSESVQNAMVVNEGTRFTITEFSVVRYYNMVKTEMANRRIDIINKDISILRNALKSYT</sequence>
<evidence type="ECO:0000313" key="1">
    <source>
        <dbReference type="EMBL" id="ABL75988.1"/>
    </source>
</evidence>
<name>A1YR98_9ABAC</name>
<dbReference type="GO" id="GO:0003676">
    <property type="term" value="F:nucleic acid binding"/>
    <property type="evidence" value="ECO:0007669"/>
    <property type="project" value="InterPro"/>
</dbReference>
<dbReference type="EMBL" id="EF125867">
    <property type="protein sequence ID" value="ABL75988.1"/>
    <property type="molecule type" value="Genomic_DNA"/>
</dbReference>
<evidence type="ECO:0000313" key="2">
    <source>
        <dbReference type="Proteomes" id="UP000214542"/>
    </source>
</evidence>
<dbReference type="OrthoDB" id="6023at10239"/>
<dbReference type="Proteomes" id="UP000214542">
    <property type="component" value="Segment"/>
</dbReference>
<dbReference type="Gene3D" id="3.30.70.330">
    <property type="match status" value="1"/>
</dbReference>
<dbReference type="InterPro" id="IPR012677">
    <property type="entry name" value="Nucleotide-bd_a/b_plait_sf"/>
</dbReference>
<proteinExistence type="predicted"/>
<organism evidence="1 2">
    <name type="scientific">Maruca vitrata nucleopolyhedrovirus</name>
    <dbReference type="NCBI Taxonomy" id="1307954"/>
    <lineage>
        <taxon>Viruses</taxon>
        <taxon>Viruses incertae sedis</taxon>
        <taxon>Naldaviricetes</taxon>
        <taxon>Lefavirales</taxon>
        <taxon>Baculoviridae</taxon>
        <taxon>Alphabaculovirus</taxon>
        <taxon>Alphabaculovirus mavitratae</taxon>
    </lineage>
</organism>
<accession>A1YR98</accession>
<dbReference type="InterPro" id="IPR035979">
    <property type="entry name" value="RBD_domain_sf"/>
</dbReference>